<accession>A0ACC0CCL9</accession>
<evidence type="ECO:0000313" key="1">
    <source>
        <dbReference type="EMBL" id="KAI5682685.1"/>
    </source>
</evidence>
<sequence length="86" mass="9848">MKKKRSNHSKIKALKTLKTYVLVRDVLRMHPNLSVSISVEIRCPLLETGRPERAHPIFLYKKIGRPLLETDLDYSGFGKSLGVDSR</sequence>
<proteinExistence type="predicted"/>
<organism evidence="1 2">
    <name type="scientific">Catharanthus roseus</name>
    <name type="common">Madagascar periwinkle</name>
    <name type="synonym">Vinca rosea</name>
    <dbReference type="NCBI Taxonomy" id="4058"/>
    <lineage>
        <taxon>Eukaryota</taxon>
        <taxon>Viridiplantae</taxon>
        <taxon>Streptophyta</taxon>
        <taxon>Embryophyta</taxon>
        <taxon>Tracheophyta</taxon>
        <taxon>Spermatophyta</taxon>
        <taxon>Magnoliopsida</taxon>
        <taxon>eudicotyledons</taxon>
        <taxon>Gunneridae</taxon>
        <taxon>Pentapetalae</taxon>
        <taxon>asterids</taxon>
        <taxon>lamiids</taxon>
        <taxon>Gentianales</taxon>
        <taxon>Apocynaceae</taxon>
        <taxon>Rauvolfioideae</taxon>
        <taxon>Vinceae</taxon>
        <taxon>Catharanthinae</taxon>
        <taxon>Catharanthus</taxon>
    </lineage>
</organism>
<protein>
    <submittedName>
        <fullName evidence="1">Uncharacterized protein</fullName>
    </submittedName>
</protein>
<dbReference type="Proteomes" id="UP001060085">
    <property type="component" value="Linkage Group LG01"/>
</dbReference>
<keyword evidence="2" id="KW-1185">Reference proteome</keyword>
<gene>
    <name evidence="1" type="ORF">M9H77_03913</name>
</gene>
<evidence type="ECO:0000313" key="2">
    <source>
        <dbReference type="Proteomes" id="UP001060085"/>
    </source>
</evidence>
<dbReference type="EMBL" id="CM044701">
    <property type="protein sequence ID" value="KAI5682685.1"/>
    <property type="molecule type" value="Genomic_DNA"/>
</dbReference>
<reference evidence="2" key="1">
    <citation type="journal article" date="2023" name="Nat. Plants">
        <title>Single-cell RNA sequencing provides a high-resolution roadmap for understanding the multicellular compartmentation of specialized metabolism.</title>
        <authorList>
            <person name="Sun S."/>
            <person name="Shen X."/>
            <person name="Li Y."/>
            <person name="Li Y."/>
            <person name="Wang S."/>
            <person name="Li R."/>
            <person name="Zhang H."/>
            <person name="Shen G."/>
            <person name="Guo B."/>
            <person name="Wei J."/>
            <person name="Xu J."/>
            <person name="St-Pierre B."/>
            <person name="Chen S."/>
            <person name="Sun C."/>
        </authorList>
    </citation>
    <scope>NUCLEOTIDE SEQUENCE [LARGE SCALE GENOMIC DNA]</scope>
</reference>
<name>A0ACC0CCL9_CATRO</name>
<comment type="caution">
    <text evidence="1">The sequence shown here is derived from an EMBL/GenBank/DDBJ whole genome shotgun (WGS) entry which is preliminary data.</text>
</comment>